<evidence type="ECO:0000256" key="1">
    <source>
        <dbReference type="ARBA" id="ARBA00004417"/>
    </source>
</evidence>
<dbReference type="Pfam" id="PF00005">
    <property type="entry name" value="ABC_tran"/>
    <property type="match status" value="1"/>
</dbReference>
<dbReference type="Gene3D" id="3.40.50.300">
    <property type="entry name" value="P-loop containing nucleotide triphosphate hydrolases"/>
    <property type="match status" value="1"/>
</dbReference>
<keyword evidence="8" id="KW-0472">Membrane</keyword>
<proteinExistence type="inferred from homology"/>
<dbReference type="InterPro" id="IPR027417">
    <property type="entry name" value="P-loop_NTPase"/>
</dbReference>
<dbReference type="SMART" id="SM00382">
    <property type="entry name" value="AAA"/>
    <property type="match status" value="1"/>
</dbReference>
<name>A0ABV1RDM6_9ALTE</name>
<dbReference type="PROSITE" id="PS00211">
    <property type="entry name" value="ABC_TRANSPORTER_1"/>
    <property type="match status" value="1"/>
</dbReference>
<dbReference type="InterPro" id="IPR050319">
    <property type="entry name" value="ABC_transp_ATP-bind"/>
</dbReference>
<keyword evidence="4" id="KW-1003">Cell membrane</keyword>
<evidence type="ECO:0000256" key="7">
    <source>
        <dbReference type="ARBA" id="ARBA00022840"/>
    </source>
</evidence>
<dbReference type="SUPFAM" id="SSF52540">
    <property type="entry name" value="P-loop containing nucleoside triphosphate hydrolases"/>
    <property type="match status" value="1"/>
</dbReference>
<evidence type="ECO:0000256" key="6">
    <source>
        <dbReference type="ARBA" id="ARBA00022741"/>
    </source>
</evidence>
<gene>
    <name evidence="10" type="ORF">ABS311_03900</name>
</gene>
<organism evidence="10 11">
    <name type="scientific">Catenovulum sediminis</name>
    <dbReference type="NCBI Taxonomy" id="1740262"/>
    <lineage>
        <taxon>Bacteria</taxon>
        <taxon>Pseudomonadati</taxon>
        <taxon>Pseudomonadota</taxon>
        <taxon>Gammaproteobacteria</taxon>
        <taxon>Alteromonadales</taxon>
        <taxon>Alteromonadaceae</taxon>
        <taxon>Catenovulum</taxon>
    </lineage>
</organism>
<reference evidence="10 11" key="1">
    <citation type="submission" date="2024-06" db="EMBL/GenBank/DDBJ databases">
        <authorList>
            <person name="Chen R.Y."/>
        </authorList>
    </citation>
    <scope>NUCLEOTIDE SEQUENCE [LARGE SCALE GENOMIC DNA]</scope>
    <source>
        <strain evidence="10 11">D2</strain>
    </source>
</reference>
<accession>A0ABV1RDM6</accession>
<sequence>MSVLLEVNDLSKTYQHHLLPWRLKPIVALDKISFSLNAYETMAIVGETGSGKSTLAKLLAGAENPSSGEILLNGKKLKQADNKTRCKHIRMIFQDPATSLNPSLSIGQILEEPLKLNTNLTALERQEKIKKTLNRVGLLADYIWHYPHMLSSGQKQRIALARALILDPQIIVADKPFAAMDPSTRSQMVNLFLDLQQTFGLAYVFVTHNLNIVRHISDQLFVFSEGKVVERGKTAEVLSNPRHVVTKKLLYSQQMLRKNKG</sequence>
<dbReference type="InterPro" id="IPR017871">
    <property type="entry name" value="ABC_transporter-like_CS"/>
</dbReference>
<keyword evidence="7 10" id="KW-0067">ATP-binding</keyword>
<evidence type="ECO:0000256" key="4">
    <source>
        <dbReference type="ARBA" id="ARBA00022475"/>
    </source>
</evidence>
<dbReference type="PROSITE" id="PS50893">
    <property type="entry name" value="ABC_TRANSPORTER_2"/>
    <property type="match status" value="1"/>
</dbReference>
<evidence type="ECO:0000256" key="3">
    <source>
        <dbReference type="ARBA" id="ARBA00022448"/>
    </source>
</evidence>
<keyword evidence="3" id="KW-0813">Transport</keyword>
<dbReference type="PANTHER" id="PTHR43776">
    <property type="entry name" value="TRANSPORT ATP-BINDING PROTEIN"/>
    <property type="match status" value="1"/>
</dbReference>
<dbReference type="InterPro" id="IPR003439">
    <property type="entry name" value="ABC_transporter-like_ATP-bd"/>
</dbReference>
<protein>
    <submittedName>
        <fullName evidence="10">ATP-binding cassette domain-containing protein</fullName>
    </submittedName>
</protein>
<keyword evidence="11" id="KW-1185">Reference proteome</keyword>
<keyword evidence="5" id="KW-0997">Cell inner membrane</keyword>
<evidence type="ECO:0000259" key="9">
    <source>
        <dbReference type="PROSITE" id="PS50893"/>
    </source>
</evidence>
<comment type="subcellular location">
    <subcellularLocation>
        <location evidence="1">Cell inner membrane</location>
        <topology evidence="1">Peripheral membrane protein</topology>
    </subcellularLocation>
</comment>
<evidence type="ECO:0000313" key="10">
    <source>
        <dbReference type="EMBL" id="MER2491024.1"/>
    </source>
</evidence>
<comment type="similarity">
    <text evidence="2">Belongs to the ABC transporter superfamily.</text>
</comment>
<dbReference type="CDD" id="cd03257">
    <property type="entry name" value="ABC_NikE_OppD_transporters"/>
    <property type="match status" value="1"/>
</dbReference>
<dbReference type="RefSeq" id="WP_350400770.1">
    <property type="nucleotide sequence ID" value="NZ_JBELOE010000078.1"/>
</dbReference>
<dbReference type="GO" id="GO:0005524">
    <property type="term" value="F:ATP binding"/>
    <property type="evidence" value="ECO:0007669"/>
    <property type="project" value="UniProtKB-KW"/>
</dbReference>
<dbReference type="EMBL" id="JBELOE010000078">
    <property type="protein sequence ID" value="MER2491024.1"/>
    <property type="molecule type" value="Genomic_DNA"/>
</dbReference>
<evidence type="ECO:0000256" key="2">
    <source>
        <dbReference type="ARBA" id="ARBA00005417"/>
    </source>
</evidence>
<dbReference type="PANTHER" id="PTHR43776:SF4">
    <property type="entry name" value="PUTRESCINE EXPORT SYSTEM ATP-BINDING PROTEIN SAPF"/>
    <property type="match status" value="1"/>
</dbReference>
<evidence type="ECO:0000313" key="11">
    <source>
        <dbReference type="Proteomes" id="UP001467690"/>
    </source>
</evidence>
<dbReference type="Proteomes" id="UP001467690">
    <property type="component" value="Unassembled WGS sequence"/>
</dbReference>
<dbReference type="InterPro" id="IPR003593">
    <property type="entry name" value="AAA+_ATPase"/>
</dbReference>
<comment type="caution">
    <text evidence="10">The sequence shown here is derived from an EMBL/GenBank/DDBJ whole genome shotgun (WGS) entry which is preliminary data.</text>
</comment>
<evidence type="ECO:0000256" key="8">
    <source>
        <dbReference type="ARBA" id="ARBA00023136"/>
    </source>
</evidence>
<keyword evidence="6" id="KW-0547">Nucleotide-binding</keyword>
<feature type="domain" description="ABC transporter" evidence="9">
    <location>
        <begin position="5"/>
        <end position="250"/>
    </location>
</feature>
<evidence type="ECO:0000256" key="5">
    <source>
        <dbReference type="ARBA" id="ARBA00022519"/>
    </source>
</evidence>